<dbReference type="Proteomes" id="UP000095544">
    <property type="component" value="Unassembled WGS sequence"/>
</dbReference>
<dbReference type="AlphaFoldDB" id="A0A174BEQ4"/>
<keyword evidence="2" id="KW-0413">Isomerase</keyword>
<dbReference type="InterPro" id="IPR006680">
    <property type="entry name" value="Amidohydro-rel"/>
</dbReference>
<dbReference type="PANTHER" id="PTHR43383">
    <property type="entry name" value="NODULIN 6"/>
    <property type="match status" value="1"/>
</dbReference>
<dbReference type="Gene3D" id="3.20.20.140">
    <property type="entry name" value="Metal-dependent hydrolases"/>
    <property type="match status" value="1"/>
</dbReference>
<gene>
    <name evidence="2" type="ORF">ERS852491_00980</name>
</gene>
<dbReference type="InterPro" id="IPR032466">
    <property type="entry name" value="Metal_Hydrolase"/>
</dbReference>
<dbReference type="PANTHER" id="PTHR43383:SF2">
    <property type="entry name" value="AMIDOHYDROLASE 2 FAMILY PROTEIN"/>
    <property type="match status" value="1"/>
</dbReference>
<dbReference type="OrthoDB" id="8244441at2"/>
<reference evidence="2 3" key="1">
    <citation type="submission" date="2015-09" db="EMBL/GenBank/DDBJ databases">
        <authorList>
            <consortium name="Pathogen Informatics"/>
        </authorList>
    </citation>
    <scope>NUCLEOTIDE SEQUENCE [LARGE SCALE GENOMIC DNA]</scope>
    <source>
        <strain evidence="2 3">2789STDY5834876</strain>
    </source>
</reference>
<proteinExistence type="predicted"/>
<accession>A0A174BEQ4</accession>
<evidence type="ECO:0000259" key="1">
    <source>
        <dbReference type="Pfam" id="PF04909"/>
    </source>
</evidence>
<dbReference type="GO" id="GO:0016787">
    <property type="term" value="F:hydrolase activity"/>
    <property type="evidence" value="ECO:0007669"/>
    <property type="project" value="InterPro"/>
</dbReference>
<dbReference type="SUPFAM" id="SSF51556">
    <property type="entry name" value="Metallo-dependent hydrolases"/>
    <property type="match status" value="1"/>
</dbReference>
<protein>
    <submittedName>
        <fullName evidence="2">Glucuronate isomerase</fullName>
    </submittedName>
</protein>
<name>A0A174BEQ4_9FIRM</name>
<sequence>MNTLYQTIADYVNDLTIIDTHEHLPNWEQELEEPVDFFSEYLSSYLQDDLISAGMRNEEMATLSRCKTAQSGQAQLEEKWQILKPYLSRVENTAYYRQLDRTVEGLYGMHFPDSQTPWDTVLELNKKFLAARGSGRFQEVLWEKCKIETAVQDTFDLECDRRYYRPAHRLDAFIFPETRQQLEQIEADTGIRINGFEDWLKACTHSMETAVENGAVAFKLGLAYARSLKYGHSTKSEAEKDFLDLFEERHLPAWRRGLYEGEAFQNYMMHFVLHFAAEHKLVYQIHTGMQAGCPNFLANSNPELLNNFFIEYPDIKFDIFHIGYPYHKSLAALAKMFPNVYIDMCWAHVISPYASRCALAEFLDTVPVTKINGFGGDSLFLDAVYGHQLMARENISMVLAQCVEEGTYSMGQAKKFAERILYQNPKELFGL</sequence>
<dbReference type="Pfam" id="PF04909">
    <property type="entry name" value="Amidohydro_2"/>
    <property type="match status" value="1"/>
</dbReference>
<dbReference type="GO" id="GO:0016853">
    <property type="term" value="F:isomerase activity"/>
    <property type="evidence" value="ECO:0007669"/>
    <property type="project" value="UniProtKB-KW"/>
</dbReference>
<dbReference type="STRING" id="39482.ERS852491_00980"/>
<organism evidence="2 3">
    <name type="scientific">Faecalicatena contorta</name>
    <dbReference type="NCBI Taxonomy" id="39482"/>
    <lineage>
        <taxon>Bacteria</taxon>
        <taxon>Bacillati</taxon>
        <taxon>Bacillota</taxon>
        <taxon>Clostridia</taxon>
        <taxon>Lachnospirales</taxon>
        <taxon>Lachnospiraceae</taxon>
        <taxon>Faecalicatena</taxon>
    </lineage>
</organism>
<feature type="domain" description="Amidohydrolase-related" evidence="1">
    <location>
        <begin position="272"/>
        <end position="431"/>
    </location>
</feature>
<dbReference type="EMBL" id="CYZU01000006">
    <property type="protein sequence ID" value="CUN98136.1"/>
    <property type="molecule type" value="Genomic_DNA"/>
</dbReference>
<dbReference type="RefSeq" id="WP_055151481.1">
    <property type="nucleotide sequence ID" value="NZ_CYZU01000006.1"/>
</dbReference>
<evidence type="ECO:0000313" key="3">
    <source>
        <dbReference type="Proteomes" id="UP000095544"/>
    </source>
</evidence>
<evidence type="ECO:0000313" key="2">
    <source>
        <dbReference type="EMBL" id="CUN98136.1"/>
    </source>
</evidence>